<dbReference type="InterPro" id="IPR036282">
    <property type="entry name" value="Glutathione-S-Trfase_C_sf"/>
</dbReference>
<dbReference type="PROSITE" id="PS50405">
    <property type="entry name" value="GST_CTER"/>
    <property type="match status" value="1"/>
</dbReference>
<dbReference type="Gene3D" id="3.40.30.10">
    <property type="entry name" value="Glutaredoxin"/>
    <property type="match status" value="1"/>
</dbReference>
<evidence type="ECO:0000256" key="1">
    <source>
        <dbReference type="ARBA" id="ARBA00007409"/>
    </source>
</evidence>
<dbReference type="InterPro" id="IPR036249">
    <property type="entry name" value="Thioredoxin-like_sf"/>
</dbReference>
<dbReference type="InterPro" id="IPR010987">
    <property type="entry name" value="Glutathione-S-Trfase_C-like"/>
</dbReference>
<evidence type="ECO:0000313" key="3">
    <source>
        <dbReference type="EMBL" id="KAK3202964.1"/>
    </source>
</evidence>
<dbReference type="Proteomes" id="UP001280581">
    <property type="component" value="Unassembled WGS sequence"/>
</dbReference>
<keyword evidence="4" id="KW-1185">Reference proteome</keyword>
<dbReference type="SFLD" id="SFLDS00019">
    <property type="entry name" value="Glutathione_Transferase_(cytos"/>
    <property type="match status" value="1"/>
</dbReference>
<gene>
    <name evidence="3" type="ORF">GRF29_154g1332693</name>
</gene>
<dbReference type="PANTHER" id="PTHR44051:SF8">
    <property type="entry name" value="GLUTATHIONE S-TRANSFERASE GSTA"/>
    <property type="match status" value="1"/>
</dbReference>
<dbReference type="InterPro" id="IPR040079">
    <property type="entry name" value="Glutathione_S-Trfase"/>
</dbReference>
<dbReference type="Gene3D" id="1.20.1050.10">
    <property type="match status" value="1"/>
</dbReference>
<name>A0AAN6LSF8_9PLEO</name>
<dbReference type="CDD" id="cd03188">
    <property type="entry name" value="GST_C_Beta"/>
    <property type="match status" value="1"/>
</dbReference>
<dbReference type="SUPFAM" id="SSF52833">
    <property type="entry name" value="Thioredoxin-like"/>
    <property type="match status" value="1"/>
</dbReference>
<dbReference type="SFLD" id="SFLDG00358">
    <property type="entry name" value="Main_(cytGST)"/>
    <property type="match status" value="1"/>
</dbReference>
<dbReference type="EMBL" id="WVTA01000013">
    <property type="protein sequence ID" value="KAK3202964.1"/>
    <property type="molecule type" value="Genomic_DNA"/>
</dbReference>
<reference evidence="3 4" key="1">
    <citation type="submission" date="2021-02" db="EMBL/GenBank/DDBJ databases">
        <title>Genome assembly of Pseudopithomyces chartarum.</title>
        <authorList>
            <person name="Jauregui R."/>
            <person name="Singh J."/>
            <person name="Voisey C."/>
        </authorList>
    </citation>
    <scope>NUCLEOTIDE SEQUENCE [LARGE SCALE GENOMIC DNA]</scope>
    <source>
        <strain evidence="3 4">AGR01</strain>
    </source>
</reference>
<dbReference type="AlphaFoldDB" id="A0AAN6LSF8"/>
<dbReference type="Pfam" id="PF13409">
    <property type="entry name" value="GST_N_2"/>
    <property type="match status" value="1"/>
</dbReference>
<dbReference type="SUPFAM" id="SSF47616">
    <property type="entry name" value="GST C-terminal domain-like"/>
    <property type="match status" value="1"/>
</dbReference>
<organism evidence="3 4">
    <name type="scientific">Pseudopithomyces chartarum</name>
    <dbReference type="NCBI Taxonomy" id="1892770"/>
    <lineage>
        <taxon>Eukaryota</taxon>
        <taxon>Fungi</taxon>
        <taxon>Dikarya</taxon>
        <taxon>Ascomycota</taxon>
        <taxon>Pezizomycotina</taxon>
        <taxon>Dothideomycetes</taxon>
        <taxon>Pleosporomycetidae</taxon>
        <taxon>Pleosporales</taxon>
        <taxon>Massarineae</taxon>
        <taxon>Didymosphaeriaceae</taxon>
        <taxon>Pseudopithomyces</taxon>
    </lineage>
</organism>
<dbReference type="InterPro" id="IPR004046">
    <property type="entry name" value="GST_C"/>
</dbReference>
<dbReference type="Pfam" id="PF00043">
    <property type="entry name" value="GST_C"/>
    <property type="match status" value="1"/>
</dbReference>
<sequence>MLTRTPSKRLLSRPHILLQEASLPHEKTIWKKEDLITPAGFGYPDSFKALNPKAKVPVLTADNEVITENPAIFTLISQLAPEKHLLGKTPLETVRVYEWLNYLSGTLHGQAYGMFFRPGRWTDAEDGSLDQRVLAKAVSTIKDSYKYVEEKLEGKKWAVGDDFTAVDAYLFVFYQWGVKAAQLPMEKDYPNYARLVGEVAKRPAVQEALKAEGLA</sequence>
<protein>
    <recommendedName>
        <fullName evidence="2">GST C-terminal domain-containing protein</fullName>
    </recommendedName>
</protein>
<proteinExistence type="inferred from homology"/>
<accession>A0AAN6LSF8</accession>
<comment type="caution">
    <text evidence="3">The sequence shown here is derived from an EMBL/GenBank/DDBJ whole genome shotgun (WGS) entry which is preliminary data.</text>
</comment>
<dbReference type="PANTHER" id="PTHR44051">
    <property type="entry name" value="GLUTATHIONE S-TRANSFERASE-RELATED"/>
    <property type="match status" value="1"/>
</dbReference>
<dbReference type="InterPro" id="IPR004045">
    <property type="entry name" value="Glutathione_S-Trfase_N"/>
</dbReference>
<evidence type="ECO:0000313" key="4">
    <source>
        <dbReference type="Proteomes" id="UP001280581"/>
    </source>
</evidence>
<evidence type="ECO:0000259" key="2">
    <source>
        <dbReference type="PROSITE" id="PS50405"/>
    </source>
</evidence>
<feature type="domain" description="GST C-terminal" evidence="2">
    <location>
        <begin position="89"/>
        <end position="215"/>
    </location>
</feature>
<comment type="similarity">
    <text evidence="1">Belongs to the GST superfamily.</text>
</comment>